<dbReference type="Proteomes" id="UP000054324">
    <property type="component" value="Unassembled WGS sequence"/>
</dbReference>
<evidence type="ECO:0000313" key="1">
    <source>
        <dbReference type="EMBL" id="KER34308.1"/>
    </source>
</evidence>
<dbReference type="GeneID" id="20314340"/>
<dbReference type="KEGG" id="ovi:T265_00152"/>
<evidence type="ECO:0000313" key="2">
    <source>
        <dbReference type="Proteomes" id="UP000054324"/>
    </source>
</evidence>
<accession>A0A075A3Q7</accession>
<dbReference type="EMBL" id="KL596619">
    <property type="protein sequence ID" value="KER34308.1"/>
    <property type="molecule type" value="Genomic_DNA"/>
</dbReference>
<gene>
    <name evidence="1" type="ORF">T265_00152</name>
</gene>
<sequence>MHVCSKTQAPFSINAQDFSRISPSLGPTKLSGIRAQIGLRQHRHYIFSSSLSSENDALKLLQKDISQALGDLFRSGIRTDYSKPTGTF</sequence>
<reference evidence="1 2" key="1">
    <citation type="submission" date="2013-11" db="EMBL/GenBank/DDBJ databases">
        <title>Opisthorchis viverrini - life in the bile duct.</title>
        <authorList>
            <person name="Young N.D."/>
            <person name="Nagarajan N."/>
            <person name="Lin S.J."/>
            <person name="Korhonen P.K."/>
            <person name="Jex A.R."/>
            <person name="Hall R.S."/>
            <person name="Safavi-Hemami H."/>
            <person name="Kaewkong W."/>
            <person name="Bertrand D."/>
            <person name="Gao S."/>
            <person name="Seet Q."/>
            <person name="Wongkham S."/>
            <person name="Teh B.T."/>
            <person name="Wongkham C."/>
            <person name="Intapan P.M."/>
            <person name="Maleewong W."/>
            <person name="Yang X."/>
            <person name="Hu M."/>
            <person name="Wang Z."/>
            <person name="Hofmann A."/>
            <person name="Sternberg P.W."/>
            <person name="Tan P."/>
            <person name="Wang J."/>
            <person name="Gasser R.B."/>
        </authorList>
    </citation>
    <scope>NUCLEOTIDE SEQUENCE [LARGE SCALE GENOMIC DNA]</scope>
</reference>
<dbReference type="CTD" id="20314340"/>
<keyword evidence="2" id="KW-1185">Reference proteome</keyword>
<dbReference type="AlphaFoldDB" id="A0A075A3Q7"/>
<protein>
    <submittedName>
        <fullName evidence="1">Uncharacterized protein</fullName>
    </submittedName>
</protein>
<name>A0A075A3Q7_OPIVI</name>
<proteinExistence type="predicted"/>
<organism evidence="1 2">
    <name type="scientific">Opisthorchis viverrini</name>
    <name type="common">Southeast Asian liver fluke</name>
    <dbReference type="NCBI Taxonomy" id="6198"/>
    <lineage>
        <taxon>Eukaryota</taxon>
        <taxon>Metazoa</taxon>
        <taxon>Spiralia</taxon>
        <taxon>Lophotrochozoa</taxon>
        <taxon>Platyhelminthes</taxon>
        <taxon>Trematoda</taxon>
        <taxon>Digenea</taxon>
        <taxon>Opisthorchiida</taxon>
        <taxon>Opisthorchiata</taxon>
        <taxon>Opisthorchiidae</taxon>
        <taxon>Opisthorchis</taxon>
    </lineage>
</organism>
<dbReference type="RefSeq" id="XP_009162073.1">
    <property type="nucleotide sequence ID" value="XM_009163809.1"/>
</dbReference>